<gene>
    <name evidence="1" type="ORF">NITGR_270002</name>
</gene>
<dbReference type="STRING" id="1266370.NITGR_270002"/>
<dbReference type="Pfam" id="PF12224">
    <property type="entry name" value="Amidoligase_2"/>
    <property type="match status" value="1"/>
</dbReference>
<dbReference type="OrthoDB" id="5597599at2"/>
<comment type="caution">
    <text evidence="1">The sequence shown here is derived from an EMBL/GenBank/DDBJ whole genome shotgun (WGS) entry which is preliminary data.</text>
</comment>
<evidence type="ECO:0000313" key="2">
    <source>
        <dbReference type="Proteomes" id="UP000011704"/>
    </source>
</evidence>
<dbReference type="InterPro" id="IPR022025">
    <property type="entry name" value="Amidoligase_2"/>
</dbReference>
<dbReference type="EMBL" id="CAQJ01000030">
    <property type="protein sequence ID" value="CCQ90242.1"/>
    <property type="molecule type" value="Genomic_DNA"/>
</dbReference>
<accession>M1YX49</accession>
<organism evidence="1 2">
    <name type="scientific">Nitrospina gracilis (strain 3/211)</name>
    <dbReference type="NCBI Taxonomy" id="1266370"/>
    <lineage>
        <taxon>Bacteria</taxon>
        <taxon>Pseudomonadati</taxon>
        <taxon>Nitrospinota/Tectimicrobiota group</taxon>
        <taxon>Nitrospinota</taxon>
        <taxon>Nitrospinia</taxon>
        <taxon>Nitrospinales</taxon>
        <taxon>Nitrospinaceae</taxon>
        <taxon>Nitrospina</taxon>
    </lineage>
</organism>
<reference evidence="1 2" key="1">
    <citation type="journal article" date="2013" name="Front. Microbiol.">
        <title>The genome of Nitrospina gracilis illuminates the metabolism and evolution of the major marine nitrite oxidizer.</title>
        <authorList>
            <person name="Luecker S."/>
            <person name="Nowka B."/>
            <person name="Rattei T."/>
            <person name="Spieck E."/>
            <person name="and Daims H."/>
        </authorList>
    </citation>
    <scope>NUCLEOTIDE SEQUENCE [LARGE SCALE GENOMIC DNA]</scope>
    <source>
        <strain evidence="1 2">3/211</strain>
    </source>
</reference>
<sequence>MKNEYRMPPKPRNAKGKMRTVGIELEFAAEDGRQLAELVQRIYPGTIDRIDPHLFKIRDTTLGTFTIELDTQYVHWERPNKEEVPLIDELLPQELFDDILEAVGDVMKHVVPYELVTPPIPLDRIGELDELVAELRKLKVKGTDEGVFYAFGMHLNPEVAVQDCTWILNVLRAYLLLAEWLHEQMGIDLARKLSPYIRAFQEPYILKILDPEYQPDDEAFIRDYVKFNDTRNRELDLFPLLSHINEDLMQQLVTDELTKPRPTFHFRLPDCRLNDPAWSIAHHWNLWVKVEELAEDTARLKEMSRAYIEHAGKLFKGKWAEKVPAFLKT</sequence>
<protein>
    <recommendedName>
        <fullName evidence="3">Amidoligase enzyme</fullName>
    </recommendedName>
</protein>
<evidence type="ECO:0008006" key="3">
    <source>
        <dbReference type="Google" id="ProtNLM"/>
    </source>
</evidence>
<evidence type="ECO:0000313" key="1">
    <source>
        <dbReference type="EMBL" id="CCQ90242.1"/>
    </source>
</evidence>
<dbReference type="RefSeq" id="WP_005007581.1">
    <property type="nucleotide sequence ID" value="NZ_HG422173.1"/>
</dbReference>
<dbReference type="InParanoid" id="M1YX49"/>
<keyword evidence="2" id="KW-1185">Reference proteome</keyword>
<dbReference type="HOGENOM" id="CLU_888185_0_0_0"/>
<dbReference type="Proteomes" id="UP000011704">
    <property type="component" value="Unassembled WGS sequence"/>
</dbReference>
<name>M1YX49_NITG3</name>
<proteinExistence type="predicted"/>
<dbReference type="AlphaFoldDB" id="M1YX49"/>